<keyword evidence="2" id="KW-0217">Developmental protein</keyword>
<keyword evidence="5" id="KW-0287">Flowering</keyword>
<evidence type="ECO:0000256" key="2">
    <source>
        <dbReference type="ARBA" id="ARBA00022473"/>
    </source>
</evidence>
<keyword evidence="4 6" id="KW-0175">Coiled coil</keyword>
<comment type="caution">
    <text evidence="8">The sequence shown here is derived from an EMBL/GenBank/DDBJ whole genome shotgun (WGS) entry which is preliminary data.</text>
</comment>
<comment type="similarity">
    <text evidence="1">Belongs to the FLX family.</text>
</comment>
<organism evidence="8 9">
    <name type="scientific">Carnegiea gigantea</name>
    <dbReference type="NCBI Taxonomy" id="171969"/>
    <lineage>
        <taxon>Eukaryota</taxon>
        <taxon>Viridiplantae</taxon>
        <taxon>Streptophyta</taxon>
        <taxon>Embryophyta</taxon>
        <taxon>Tracheophyta</taxon>
        <taxon>Spermatophyta</taxon>
        <taxon>Magnoliopsida</taxon>
        <taxon>eudicotyledons</taxon>
        <taxon>Gunneridae</taxon>
        <taxon>Pentapetalae</taxon>
        <taxon>Caryophyllales</taxon>
        <taxon>Cactineae</taxon>
        <taxon>Cactaceae</taxon>
        <taxon>Cactoideae</taxon>
        <taxon>Echinocereeae</taxon>
        <taxon>Carnegiea</taxon>
    </lineage>
</organism>
<dbReference type="GO" id="GO:0009908">
    <property type="term" value="P:flower development"/>
    <property type="evidence" value="ECO:0007669"/>
    <property type="project" value="UniProtKB-KW"/>
</dbReference>
<gene>
    <name evidence="8" type="ORF">Cgig2_023977</name>
</gene>
<feature type="coiled-coil region" evidence="6">
    <location>
        <begin position="96"/>
        <end position="144"/>
    </location>
</feature>
<name>A0A9Q1KBI7_9CARY</name>
<dbReference type="AlphaFoldDB" id="A0A9Q1KBI7"/>
<evidence type="ECO:0000256" key="1">
    <source>
        <dbReference type="ARBA" id="ARBA00005405"/>
    </source>
</evidence>
<dbReference type="OrthoDB" id="1928946at2759"/>
<proteinExistence type="inferred from homology"/>
<feature type="region of interest" description="Disordered" evidence="7">
    <location>
        <begin position="252"/>
        <end position="285"/>
    </location>
</feature>
<evidence type="ECO:0000313" key="8">
    <source>
        <dbReference type="EMBL" id="KAJ8440212.1"/>
    </source>
</evidence>
<dbReference type="InterPro" id="IPR040353">
    <property type="entry name" value="FLX/FLX-like"/>
</dbReference>
<accession>A0A9Q1KBI7</accession>
<feature type="coiled-coil region" evidence="6">
    <location>
        <begin position="183"/>
        <end position="217"/>
    </location>
</feature>
<dbReference type="PANTHER" id="PTHR33405">
    <property type="entry name" value="PROTEIN FLX-LIKE 2"/>
    <property type="match status" value="1"/>
</dbReference>
<sequence length="285" mass="31443">MAGRHRGPPPITMEDHRLLRRAPPPAAVLEERIAVQHREIQALLVDNQRLAATHVALKQELAMADQEGTQLAAAANKIREERELEVKEVFERSLKLEAEARAIDALNAELAQVRADVPRLTESKIELTAQLKAIEAELERAKLEAREVPAIRAEMDAMHQELQKGRAAIEFEKKTQAANLEHRRAMERNMMTMQREIDRLMAELANAEKRARAAAAAAANPSPGSGYMGNYGSPNMVYGGGSYHAQYPMHQVQSSADGAPPGPYGTPPLGSRHPFDIQQTHVPKG</sequence>
<dbReference type="Proteomes" id="UP001153076">
    <property type="component" value="Unassembled WGS sequence"/>
</dbReference>
<evidence type="ECO:0000256" key="4">
    <source>
        <dbReference type="ARBA" id="ARBA00023054"/>
    </source>
</evidence>
<keyword evidence="9" id="KW-1185">Reference proteome</keyword>
<keyword evidence="3" id="KW-0221">Differentiation</keyword>
<evidence type="ECO:0008006" key="10">
    <source>
        <dbReference type="Google" id="ProtNLM"/>
    </source>
</evidence>
<evidence type="ECO:0000256" key="6">
    <source>
        <dbReference type="SAM" id="Coils"/>
    </source>
</evidence>
<dbReference type="PANTHER" id="PTHR33405:SF17">
    <property type="entry name" value="PROTEIN FLC EXPRESSOR"/>
    <property type="match status" value="1"/>
</dbReference>
<evidence type="ECO:0000256" key="7">
    <source>
        <dbReference type="SAM" id="MobiDB-lite"/>
    </source>
</evidence>
<dbReference type="GO" id="GO:0030154">
    <property type="term" value="P:cell differentiation"/>
    <property type="evidence" value="ECO:0007669"/>
    <property type="project" value="UniProtKB-KW"/>
</dbReference>
<evidence type="ECO:0000256" key="3">
    <source>
        <dbReference type="ARBA" id="ARBA00022782"/>
    </source>
</evidence>
<reference evidence="8" key="1">
    <citation type="submission" date="2022-04" db="EMBL/GenBank/DDBJ databases">
        <title>Carnegiea gigantea Genome sequencing and assembly v2.</title>
        <authorList>
            <person name="Copetti D."/>
            <person name="Sanderson M.J."/>
            <person name="Burquez A."/>
            <person name="Wojciechowski M.F."/>
        </authorList>
    </citation>
    <scope>NUCLEOTIDE SEQUENCE</scope>
    <source>
        <strain evidence="8">SGP5-SGP5p</strain>
        <tissue evidence="8">Aerial part</tissue>
    </source>
</reference>
<evidence type="ECO:0000256" key="5">
    <source>
        <dbReference type="ARBA" id="ARBA00023089"/>
    </source>
</evidence>
<evidence type="ECO:0000313" key="9">
    <source>
        <dbReference type="Proteomes" id="UP001153076"/>
    </source>
</evidence>
<dbReference type="EMBL" id="JAKOGI010000196">
    <property type="protein sequence ID" value="KAJ8440212.1"/>
    <property type="molecule type" value="Genomic_DNA"/>
</dbReference>
<protein>
    <recommendedName>
        <fullName evidence="10">Protein FLX-like 1</fullName>
    </recommendedName>
</protein>